<name>A0ABU0H3U5_9HYPH</name>
<dbReference type="CDD" id="cd06150">
    <property type="entry name" value="YjgF_YER057c_UK114_like_2"/>
    <property type="match status" value="1"/>
</dbReference>
<dbReference type="Proteomes" id="UP001241603">
    <property type="component" value="Unassembled WGS sequence"/>
</dbReference>
<dbReference type="RefSeq" id="WP_370877109.1">
    <property type="nucleotide sequence ID" value="NZ_JAPKNG010000002.1"/>
</dbReference>
<gene>
    <name evidence="1" type="ORF">QO014_001359</name>
</gene>
<dbReference type="InterPro" id="IPR035709">
    <property type="entry name" value="YoaB-like"/>
</dbReference>
<dbReference type="PANTHER" id="PTHR47328:SF1">
    <property type="entry name" value="RUTC FAMILY PROTEIN YOAB"/>
    <property type="match status" value="1"/>
</dbReference>
<evidence type="ECO:0000313" key="1">
    <source>
        <dbReference type="EMBL" id="MDQ0436974.1"/>
    </source>
</evidence>
<dbReference type="PANTHER" id="PTHR47328">
    <property type="match status" value="1"/>
</dbReference>
<protein>
    <submittedName>
        <fullName evidence="1">Enamine deaminase RidA (YjgF/YER057c/UK114 family)</fullName>
    </submittedName>
</protein>
<sequence>MTDPSVPPILRRPNTGWSEIVAIQRIEKTARLSRVVIHERVAYFSGLTADDRQQDVVGQTRQILAKTDVFLAQIGSDRSRLLSATIWLRDIDDFDGMNSVWTEWIDKDEPPARATVQAVLGLRDILVEIQFTVALAAASTPATTI</sequence>
<keyword evidence="2" id="KW-1185">Reference proteome</keyword>
<dbReference type="Pfam" id="PF01042">
    <property type="entry name" value="Ribonuc_L-PSP"/>
    <property type="match status" value="1"/>
</dbReference>
<comment type="caution">
    <text evidence="1">The sequence shown here is derived from an EMBL/GenBank/DDBJ whole genome shotgun (WGS) entry which is preliminary data.</text>
</comment>
<organism evidence="1 2">
    <name type="scientific">Kaistia dalseonensis</name>
    <dbReference type="NCBI Taxonomy" id="410840"/>
    <lineage>
        <taxon>Bacteria</taxon>
        <taxon>Pseudomonadati</taxon>
        <taxon>Pseudomonadota</taxon>
        <taxon>Alphaproteobacteria</taxon>
        <taxon>Hyphomicrobiales</taxon>
        <taxon>Kaistiaceae</taxon>
        <taxon>Kaistia</taxon>
    </lineage>
</organism>
<dbReference type="Gene3D" id="3.30.1330.40">
    <property type="entry name" value="RutC-like"/>
    <property type="match status" value="1"/>
</dbReference>
<reference evidence="1 2" key="1">
    <citation type="submission" date="2023-07" db="EMBL/GenBank/DDBJ databases">
        <title>Genomic Encyclopedia of Type Strains, Phase IV (KMG-IV): sequencing the most valuable type-strain genomes for metagenomic binning, comparative biology and taxonomic classification.</title>
        <authorList>
            <person name="Goeker M."/>
        </authorList>
    </citation>
    <scope>NUCLEOTIDE SEQUENCE [LARGE SCALE GENOMIC DNA]</scope>
    <source>
        <strain evidence="1 2">B6-8</strain>
    </source>
</reference>
<dbReference type="EMBL" id="JAUSVO010000002">
    <property type="protein sequence ID" value="MDQ0436974.1"/>
    <property type="molecule type" value="Genomic_DNA"/>
</dbReference>
<dbReference type="SUPFAM" id="SSF55298">
    <property type="entry name" value="YjgF-like"/>
    <property type="match status" value="1"/>
</dbReference>
<dbReference type="InterPro" id="IPR035959">
    <property type="entry name" value="RutC-like_sf"/>
</dbReference>
<proteinExistence type="predicted"/>
<accession>A0ABU0H3U5</accession>
<dbReference type="InterPro" id="IPR006175">
    <property type="entry name" value="YjgF/YER057c/UK114"/>
</dbReference>
<evidence type="ECO:0000313" key="2">
    <source>
        <dbReference type="Proteomes" id="UP001241603"/>
    </source>
</evidence>